<proteinExistence type="predicted"/>
<evidence type="ECO:0000313" key="1">
    <source>
        <dbReference type="EMBL" id="OGZ02793.1"/>
    </source>
</evidence>
<sequence>MVDTWRKTDWGIFEGEECSDCSGKEVVIKHNGHLVPKGEIGRFCFSCWGDRQKDYNEGLEIRLLGIMREKTATTS</sequence>
<name>A0A1G2CN36_9BACT</name>
<dbReference type="Proteomes" id="UP000178599">
    <property type="component" value="Unassembled WGS sequence"/>
</dbReference>
<comment type="caution">
    <text evidence="1">The sequence shown here is derived from an EMBL/GenBank/DDBJ whole genome shotgun (WGS) entry which is preliminary data.</text>
</comment>
<dbReference type="AlphaFoldDB" id="A0A1G2CN36"/>
<gene>
    <name evidence="1" type="ORF">A2390_02185</name>
</gene>
<organism evidence="1 2">
    <name type="scientific">Candidatus Liptonbacteria bacterium RIFOXYB1_FULL_36_10</name>
    <dbReference type="NCBI Taxonomy" id="1798654"/>
    <lineage>
        <taxon>Bacteria</taxon>
        <taxon>Candidatus Liptoniibacteriota</taxon>
    </lineage>
</organism>
<evidence type="ECO:0000313" key="2">
    <source>
        <dbReference type="Proteomes" id="UP000178599"/>
    </source>
</evidence>
<accession>A0A1G2CN36</accession>
<reference evidence="1 2" key="1">
    <citation type="journal article" date="2016" name="Nat. Commun.">
        <title>Thousands of microbial genomes shed light on interconnected biogeochemical processes in an aquifer system.</title>
        <authorList>
            <person name="Anantharaman K."/>
            <person name="Brown C.T."/>
            <person name="Hug L.A."/>
            <person name="Sharon I."/>
            <person name="Castelle C.J."/>
            <person name="Probst A.J."/>
            <person name="Thomas B.C."/>
            <person name="Singh A."/>
            <person name="Wilkins M.J."/>
            <person name="Karaoz U."/>
            <person name="Brodie E.L."/>
            <person name="Williams K.H."/>
            <person name="Hubbard S.S."/>
            <person name="Banfield J.F."/>
        </authorList>
    </citation>
    <scope>NUCLEOTIDE SEQUENCE [LARGE SCALE GENOMIC DNA]</scope>
</reference>
<dbReference type="EMBL" id="MHLE01000019">
    <property type="protein sequence ID" value="OGZ02793.1"/>
    <property type="molecule type" value="Genomic_DNA"/>
</dbReference>
<protein>
    <submittedName>
        <fullName evidence="1">Uncharacterized protein</fullName>
    </submittedName>
</protein>